<protein>
    <submittedName>
        <fullName evidence="1">Uncharacterized protein</fullName>
    </submittedName>
</protein>
<organism evidence="1 2">
    <name type="scientific">Elysia crispata</name>
    <name type="common">lettuce slug</name>
    <dbReference type="NCBI Taxonomy" id="231223"/>
    <lineage>
        <taxon>Eukaryota</taxon>
        <taxon>Metazoa</taxon>
        <taxon>Spiralia</taxon>
        <taxon>Lophotrochozoa</taxon>
        <taxon>Mollusca</taxon>
        <taxon>Gastropoda</taxon>
        <taxon>Heterobranchia</taxon>
        <taxon>Euthyneura</taxon>
        <taxon>Panpulmonata</taxon>
        <taxon>Sacoglossa</taxon>
        <taxon>Placobranchoidea</taxon>
        <taxon>Plakobranchidae</taxon>
        <taxon>Elysia</taxon>
    </lineage>
</organism>
<proteinExistence type="predicted"/>
<dbReference type="Proteomes" id="UP001283361">
    <property type="component" value="Unassembled WGS sequence"/>
</dbReference>
<reference evidence="1" key="1">
    <citation type="journal article" date="2023" name="G3 (Bethesda)">
        <title>A reference genome for the long-term kleptoplast-retaining sea slug Elysia crispata morphotype clarki.</title>
        <authorList>
            <person name="Eastman K.E."/>
            <person name="Pendleton A.L."/>
            <person name="Shaikh M.A."/>
            <person name="Suttiyut T."/>
            <person name="Ogas R."/>
            <person name="Tomko P."/>
            <person name="Gavelis G."/>
            <person name="Widhalm J.R."/>
            <person name="Wisecaver J.H."/>
        </authorList>
    </citation>
    <scope>NUCLEOTIDE SEQUENCE</scope>
    <source>
        <strain evidence="1">ECLA1</strain>
    </source>
</reference>
<evidence type="ECO:0000313" key="1">
    <source>
        <dbReference type="EMBL" id="KAK3760170.1"/>
    </source>
</evidence>
<keyword evidence="2" id="KW-1185">Reference proteome</keyword>
<comment type="caution">
    <text evidence="1">The sequence shown here is derived from an EMBL/GenBank/DDBJ whole genome shotgun (WGS) entry which is preliminary data.</text>
</comment>
<gene>
    <name evidence="1" type="ORF">RRG08_005319</name>
</gene>
<dbReference type="AlphaFoldDB" id="A0AAE1D822"/>
<accession>A0AAE1D822</accession>
<sequence>MHTERDGRTEKHKNPWNGKMTPVAVSLSCSPALAPPTDLGYLKVTQLSERFLMKNRKLNHSHLDTSVKGEIPCNIPAANHTSKSAVTLSLWRVMAVSVITV</sequence>
<evidence type="ECO:0000313" key="2">
    <source>
        <dbReference type="Proteomes" id="UP001283361"/>
    </source>
</evidence>
<name>A0AAE1D822_9GAST</name>
<dbReference type="EMBL" id="JAWDGP010005043">
    <property type="protein sequence ID" value="KAK3760170.1"/>
    <property type="molecule type" value="Genomic_DNA"/>
</dbReference>